<evidence type="ECO:0000256" key="6">
    <source>
        <dbReference type="SAM" id="Phobius"/>
    </source>
</evidence>
<evidence type="ECO:0000313" key="8">
    <source>
        <dbReference type="EMBL" id="AWL04892.1"/>
    </source>
</evidence>
<dbReference type="PANTHER" id="PTHR36985:SF1">
    <property type="entry name" value="TRANSLOCATION AND ASSEMBLY MODULE SUBUNIT TAMB"/>
    <property type="match status" value="1"/>
</dbReference>
<dbReference type="Proteomes" id="UP000245820">
    <property type="component" value="Chromosome"/>
</dbReference>
<dbReference type="KEGG" id="mtim:DIR46_10975"/>
<feature type="domain" description="Translocation and assembly module TamB C-terminal" evidence="7">
    <location>
        <begin position="1139"/>
        <end position="1488"/>
    </location>
</feature>
<organism evidence="8 9">
    <name type="scientific">Massilia oculi</name>
    <dbReference type="NCBI Taxonomy" id="945844"/>
    <lineage>
        <taxon>Bacteria</taxon>
        <taxon>Pseudomonadati</taxon>
        <taxon>Pseudomonadota</taxon>
        <taxon>Betaproteobacteria</taxon>
        <taxon>Burkholderiales</taxon>
        <taxon>Oxalobacteraceae</taxon>
        <taxon>Telluria group</taxon>
        <taxon>Massilia</taxon>
    </lineage>
</organism>
<reference evidence="8 9" key="1">
    <citation type="submission" date="2018-05" db="EMBL/GenBank/DDBJ databases">
        <title>Complete genome sequence of Massilia oculi sp. nov. CCUG 43427T (=DSM 26321T), the type strain of M. oculi, and comparison with genome sequences of other Massilia strains.</title>
        <authorList>
            <person name="Zhu B."/>
        </authorList>
    </citation>
    <scope>NUCLEOTIDE SEQUENCE [LARGE SCALE GENOMIC DNA]</scope>
    <source>
        <strain evidence="8 9">CCUG 43427</strain>
    </source>
</reference>
<feature type="compositionally biased region" description="Low complexity" evidence="5">
    <location>
        <begin position="11"/>
        <end position="21"/>
    </location>
</feature>
<feature type="region of interest" description="Disordered" evidence="5">
    <location>
        <begin position="1"/>
        <end position="25"/>
    </location>
</feature>
<dbReference type="EMBL" id="CP029343">
    <property type="protein sequence ID" value="AWL04892.1"/>
    <property type="molecule type" value="Genomic_DNA"/>
</dbReference>
<keyword evidence="2 6" id="KW-0812">Transmembrane</keyword>
<evidence type="ECO:0000256" key="4">
    <source>
        <dbReference type="ARBA" id="ARBA00023136"/>
    </source>
</evidence>
<name>A0A2S2DHR2_9BURK</name>
<keyword evidence="3 6" id="KW-1133">Transmembrane helix</keyword>
<evidence type="ECO:0000313" key="9">
    <source>
        <dbReference type="Proteomes" id="UP000245820"/>
    </source>
</evidence>
<accession>A0A2S2DHR2</accession>
<keyword evidence="4 6" id="KW-0472">Membrane</keyword>
<evidence type="ECO:0000259" key="7">
    <source>
        <dbReference type="Pfam" id="PF04357"/>
    </source>
</evidence>
<evidence type="ECO:0000256" key="3">
    <source>
        <dbReference type="ARBA" id="ARBA00022989"/>
    </source>
</evidence>
<sequence length="1489" mass="155739">MDTPEDKPVSDAAPAPDQPQAHKTRRWPRRVAIGVVATGVIVGGALWYLGRETTLQMIVQRVADATGGKLTVTGVTGSIYGAMHIERLVWRTDEQIVTAVKIDVDWSPSQILSGGILVDKLWAASVRMQTLKETDEPSVLPTSLAPPFRIEADDARLNRLTMVNIAGAETTIDNIRVRAKGDKRSWVVQDAAASTPWGQVAANATLGAQRPFKIDASGSLTQSKASAGARAAQLQLKVSGDIENATQIDATGQAGRAIGDAHFTISPYAEIPLRALRINGRNLDPGFFNPALPTADLTLAVAGKLDANRNISGSVDIVNTGPEGTIDQQRLPLRAARGQLGGSLDAVRISDVLLDFGAAGKFTGTGGLQREKDEEGIGTARFALQTERFNLREVHSAMKPTAIKGSIAVTNEATRQTLEANLADAGLRLSALATLENNVATLNEARLNAGRGSVTASGSMNLEGDKAFKATASANRFDPSAFGDLPVADINATINAAGALSPEWKVDADFAVRQSRLMNQALSGSGKLSADAKRISGIDATLALGQNKVDLKGAFGGAGDRLDWRLDGRQLAAVRSDLYGALTANGVVSGTMQAPRTTFEVNARDLGWVAAQRKNGSGVLRASGEAWLAGPENARAVEVKASGSTQRFNPAAFGSPLAGNINSTFSGSGRAGADWRGALDFKLTDDSTLANSPLRGHARLTADRRHVSNADVDLRIGPNVIAASGAFGLARDALNWKIDAPQLAALGPEFGGALRGSGVLSGTMDTPSLTATIEGQNLKALGTHNVRSLRASANLGSGRGAADPLVSNVEVLDYASGETRVASVRLQTEGTRGAHVVKLSALAESFDANAEIRGGFNRDTWSGTLAALQNRGRYAMRLQNPVPVTIAGAPGSGMKGLASPERIAFNGAVIALPNGSITVDTLTKDGPRWSSRGHADKVPLTYLAQFSPALADNARGDLTLGAAWSVDMRAPQANGAAPSLAGNVRVFREAGDAIVGGDTPVPLGLRKLEASAEVVGSGLRVNLDFDGARTGVARLEANAQMLNGRLERDSPLRMTANADIPSIAWLASLAGQPGLELDGALRLAMTGGGTIGSPILNGNLDGDKLAVRWAEQGVRLQNGELRAQLGGDQLRVGRLTFQGRQGSAAASGFVRFADGAPTMDLRLNMQKLEALSRPDRTLILSGQASLVRDASRFALEGKFRADRALIEFAPQGRPTISDDVIVLGRGAEKKTPTAREKEVPLTVDLAADLGDDFHVRAMGIDAYLAGNARVRMTGAGQPRINGTIRAVNGTYAAYGQNLSIERAVLTFSGPYDNPSLDILAVRKRPEGEQLSETNVEAGVQVRGTAQSPTARLVSTPNVSDSDKLSWLVLGHSMEAASGDQKGVLTAAASALLGGSGGTGGIQSKIANSLGVDELGLKQGAGGGDSSGLESTVVTVGKRISSRAYLSFEQGTSTASSLVRLRYKLTPRIALQFQTGTNSALDVLYSWAFD</sequence>
<comment type="subcellular location">
    <subcellularLocation>
        <location evidence="1">Membrane</location>
        <topology evidence="1">Single-pass membrane protein</topology>
    </subcellularLocation>
</comment>
<evidence type="ECO:0000256" key="2">
    <source>
        <dbReference type="ARBA" id="ARBA00022692"/>
    </source>
</evidence>
<protein>
    <recommendedName>
        <fullName evidence="7">Translocation and assembly module TamB C-terminal domain-containing protein</fullName>
    </recommendedName>
</protein>
<dbReference type="GO" id="GO:0009306">
    <property type="term" value="P:protein secretion"/>
    <property type="evidence" value="ECO:0007669"/>
    <property type="project" value="InterPro"/>
</dbReference>
<evidence type="ECO:0000256" key="5">
    <source>
        <dbReference type="SAM" id="MobiDB-lite"/>
    </source>
</evidence>
<evidence type="ECO:0000256" key="1">
    <source>
        <dbReference type="ARBA" id="ARBA00004167"/>
    </source>
</evidence>
<proteinExistence type="predicted"/>
<dbReference type="RefSeq" id="WP_109345260.1">
    <property type="nucleotide sequence ID" value="NZ_CP029343.1"/>
</dbReference>
<dbReference type="Pfam" id="PF04357">
    <property type="entry name" value="TamB"/>
    <property type="match status" value="1"/>
</dbReference>
<dbReference type="PANTHER" id="PTHR36985">
    <property type="entry name" value="TRANSLOCATION AND ASSEMBLY MODULE SUBUNIT TAMB"/>
    <property type="match status" value="1"/>
</dbReference>
<dbReference type="InterPro" id="IPR007452">
    <property type="entry name" value="TamB_C"/>
</dbReference>
<feature type="transmembrane region" description="Helical" evidence="6">
    <location>
        <begin position="31"/>
        <end position="50"/>
    </location>
</feature>
<dbReference type="OrthoDB" id="5288149at2"/>
<dbReference type="GO" id="GO:0005886">
    <property type="term" value="C:plasma membrane"/>
    <property type="evidence" value="ECO:0007669"/>
    <property type="project" value="InterPro"/>
</dbReference>
<gene>
    <name evidence="8" type="ORF">DIR46_10975</name>
</gene>
<keyword evidence="9" id="KW-1185">Reference proteome</keyword>